<dbReference type="InterPro" id="IPR057530">
    <property type="entry name" value="TIM-barrel_MTC6"/>
</dbReference>
<evidence type="ECO:0000256" key="4">
    <source>
        <dbReference type="ARBA" id="ARBA00022989"/>
    </source>
</evidence>
<evidence type="ECO:0000259" key="10">
    <source>
        <dbReference type="PROSITE" id="PS50041"/>
    </source>
</evidence>
<evidence type="ECO:0000313" key="11">
    <source>
        <dbReference type="EMBL" id="KAF2785594.1"/>
    </source>
</evidence>
<dbReference type="PANTHER" id="PTHR35518">
    <property type="entry name" value="MAINTENANCE OF TELOMOERE CAPPING"/>
    <property type="match status" value="1"/>
</dbReference>
<evidence type="ECO:0000313" key="12">
    <source>
        <dbReference type="Proteomes" id="UP000799757"/>
    </source>
</evidence>
<evidence type="ECO:0000256" key="7">
    <source>
        <dbReference type="ARBA" id="ARBA00037703"/>
    </source>
</evidence>
<feature type="domain" description="C-type lectin" evidence="10">
    <location>
        <begin position="442"/>
        <end position="517"/>
    </location>
</feature>
<dbReference type="AlphaFoldDB" id="A0A6A6WNX6"/>
<accession>A0A6A6WNX6</accession>
<dbReference type="InterPro" id="IPR016187">
    <property type="entry name" value="CTDL_fold"/>
</dbReference>
<keyword evidence="3" id="KW-0732">Signal</keyword>
<keyword evidence="12" id="KW-1185">Reference proteome</keyword>
<dbReference type="Proteomes" id="UP000799757">
    <property type="component" value="Unassembled WGS sequence"/>
</dbReference>
<organism evidence="11 12">
    <name type="scientific">Melanomma pulvis-pyrius CBS 109.77</name>
    <dbReference type="NCBI Taxonomy" id="1314802"/>
    <lineage>
        <taxon>Eukaryota</taxon>
        <taxon>Fungi</taxon>
        <taxon>Dikarya</taxon>
        <taxon>Ascomycota</taxon>
        <taxon>Pezizomycotina</taxon>
        <taxon>Dothideomycetes</taxon>
        <taxon>Pleosporomycetidae</taxon>
        <taxon>Pleosporales</taxon>
        <taxon>Melanommataceae</taxon>
        <taxon>Melanomma</taxon>
    </lineage>
</organism>
<dbReference type="GO" id="GO:0016020">
    <property type="term" value="C:membrane"/>
    <property type="evidence" value="ECO:0007669"/>
    <property type="project" value="UniProtKB-SubCell"/>
</dbReference>
<proteinExistence type="inferred from homology"/>
<comment type="similarity">
    <text evidence="8">Belongs to the MTC6 family.</text>
</comment>
<reference evidence="11" key="1">
    <citation type="journal article" date="2020" name="Stud. Mycol.">
        <title>101 Dothideomycetes genomes: a test case for predicting lifestyles and emergence of pathogens.</title>
        <authorList>
            <person name="Haridas S."/>
            <person name="Albert R."/>
            <person name="Binder M."/>
            <person name="Bloem J."/>
            <person name="Labutti K."/>
            <person name="Salamov A."/>
            <person name="Andreopoulos B."/>
            <person name="Baker S."/>
            <person name="Barry K."/>
            <person name="Bills G."/>
            <person name="Bluhm B."/>
            <person name="Cannon C."/>
            <person name="Castanera R."/>
            <person name="Culley D."/>
            <person name="Daum C."/>
            <person name="Ezra D."/>
            <person name="Gonzalez J."/>
            <person name="Henrissat B."/>
            <person name="Kuo A."/>
            <person name="Liang C."/>
            <person name="Lipzen A."/>
            <person name="Lutzoni F."/>
            <person name="Magnuson J."/>
            <person name="Mondo S."/>
            <person name="Nolan M."/>
            <person name="Ohm R."/>
            <person name="Pangilinan J."/>
            <person name="Park H.-J."/>
            <person name="Ramirez L."/>
            <person name="Alfaro M."/>
            <person name="Sun H."/>
            <person name="Tritt A."/>
            <person name="Yoshinaga Y."/>
            <person name="Zwiers L.-H."/>
            <person name="Turgeon B."/>
            <person name="Goodwin S."/>
            <person name="Spatafora J."/>
            <person name="Crous P."/>
            <person name="Grigoriev I."/>
        </authorList>
    </citation>
    <scope>NUCLEOTIDE SEQUENCE</scope>
    <source>
        <strain evidence="11">CBS 109.77</strain>
    </source>
</reference>
<dbReference type="InterPro" id="IPR016186">
    <property type="entry name" value="C-type_lectin-like/link_sf"/>
</dbReference>
<evidence type="ECO:0000256" key="5">
    <source>
        <dbReference type="ARBA" id="ARBA00023136"/>
    </source>
</evidence>
<dbReference type="OrthoDB" id="5573651at2759"/>
<dbReference type="InterPro" id="IPR001304">
    <property type="entry name" value="C-type_lectin-like"/>
</dbReference>
<evidence type="ECO:0000256" key="6">
    <source>
        <dbReference type="ARBA" id="ARBA00023180"/>
    </source>
</evidence>
<evidence type="ECO:0000256" key="8">
    <source>
        <dbReference type="ARBA" id="ARBA00038159"/>
    </source>
</evidence>
<dbReference type="EMBL" id="MU002821">
    <property type="protein sequence ID" value="KAF2785594.1"/>
    <property type="molecule type" value="Genomic_DNA"/>
</dbReference>
<evidence type="ECO:0000256" key="1">
    <source>
        <dbReference type="ARBA" id="ARBA00004479"/>
    </source>
</evidence>
<keyword evidence="5" id="KW-0472">Membrane</keyword>
<comment type="function">
    <text evidence="7">May be involved in telomere capping.</text>
</comment>
<sequence>MAALYDPDEAALLVQPWDEAFRTQRDLGLRVPINFLTVATASLRAACFGNNQYEDAAFGKCFSNLLASPFRSFIVDVYWDASRSVWSLCPVEVPLSAAAVPEAVSSNSSSSLSTSLGAASMGRRGMWESNGVLPTSLPGGIALEVQPRQDGSVSGSASTSVSSSTLSIGSSSISITAASSSTSVVSPPTAQFDNQNNSSALIEIGNYNCTSTMTLDFLASIFNSFLEVTDTTTEATITYLTLNIHAAASYSAPDAPAQQPGPNQTPGPLNLISNIMKGNLSDNMYTPNKLRDDRGDLGGSWHDVAWDILPASGYYQTSTDSENNLITQDGWPTEAYMEFIKKFRLIASFGSIDPQMANYNTTTDLDTIFAPGTIQNFHSSTFSSSGDITSGCLFSPSTPSLTATTNSSWALSIPPALNLGLNPNTTTPIPSVTNLTSCGVSSFLNTTLSNTTADQHPLPYVAFAHSTFWTWAPGSPANTSDSKPGATAERCAAMHTSPSPGRWRTIDCTLRRLAACQSPTNPYHWELSSTPGTYYRTSCPRNTTFSVPHTALENSHLLSALRSHP</sequence>
<evidence type="ECO:0000256" key="2">
    <source>
        <dbReference type="ARBA" id="ARBA00022692"/>
    </source>
</evidence>
<dbReference type="SUPFAM" id="SSF56436">
    <property type="entry name" value="C-type lectin-like"/>
    <property type="match status" value="1"/>
</dbReference>
<protein>
    <recommendedName>
        <fullName evidence="9">Maintenance of telomere capping protein 6</fullName>
    </recommendedName>
</protein>
<evidence type="ECO:0000256" key="9">
    <source>
        <dbReference type="ARBA" id="ARBA00039865"/>
    </source>
</evidence>
<feature type="non-terminal residue" evidence="11">
    <location>
        <position position="565"/>
    </location>
</feature>
<comment type="subcellular location">
    <subcellularLocation>
        <location evidence="1">Membrane</location>
        <topology evidence="1">Single-pass type I membrane protein</topology>
    </subcellularLocation>
</comment>
<dbReference type="PROSITE" id="PS50041">
    <property type="entry name" value="C_TYPE_LECTIN_2"/>
    <property type="match status" value="1"/>
</dbReference>
<keyword evidence="4" id="KW-1133">Transmembrane helix</keyword>
<keyword evidence="2" id="KW-0812">Transmembrane</keyword>
<dbReference type="InterPro" id="IPR051008">
    <property type="entry name" value="Telomere_Capping_Maintenance"/>
</dbReference>
<keyword evidence="6" id="KW-0325">Glycoprotein</keyword>
<dbReference type="PANTHER" id="PTHR35518:SF2">
    <property type="entry name" value="MAINTENANCE OF TELOMERE CAPPING PROTEIN 6"/>
    <property type="match status" value="1"/>
</dbReference>
<name>A0A6A6WNX6_9PLEO</name>
<dbReference type="Gene3D" id="3.10.100.10">
    <property type="entry name" value="Mannose-Binding Protein A, subunit A"/>
    <property type="match status" value="1"/>
</dbReference>
<evidence type="ECO:0000256" key="3">
    <source>
        <dbReference type="ARBA" id="ARBA00022729"/>
    </source>
</evidence>
<dbReference type="Pfam" id="PF25506">
    <property type="entry name" value="TIM-barrel_MTC6"/>
    <property type="match status" value="1"/>
</dbReference>
<gene>
    <name evidence="11" type="ORF">K505DRAFT_6951</name>
</gene>